<accession>A0A7C9TMJ8</accession>
<keyword evidence="4" id="KW-0175">Coiled coil</keyword>
<dbReference type="GO" id="GO:0004519">
    <property type="term" value="F:endonuclease activity"/>
    <property type="evidence" value="ECO:0007669"/>
    <property type="project" value="UniProtKB-KW"/>
</dbReference>
<keyword evidence="6" id="KW-0255">Endonuclease</keyword>
<dbReference type="InterPro" id="IPR051212">
    <property type="entry name" value="Type-I_RE_S_subunit"/>
</dbReference>
<evidence type="ECO:0000256" key="4">
    <source>
        <dbReference type="SAM" id="Coils"/>
    </source>
</evidence>
<dbReference type="InterPro" id="IPR044946">
    <property type="entry name" value="Restrct_endonuc_typeI_TRD_sf"/>
</dbReference>
<dbReference type="SUPFAM" id="SSF116734">
    <property type="entry name" value="DNA methylase specificity domain"/>
    <property type="match status" value="2"/>
</dbReference>
<evidence type="ECO:0000259" key="5">
    <source>
        <dbReference type="Pfam" id="PF01420"/>
    </source>
</evidence>
<evidence type="ECO:0000256" key="3">
    <source>
        <dbReference type="ARBA" id="ARBA00023125"/>
    </source>
</evidence>
<evidence type="ECO:0000256" key="2">
    <source>
        <dbReference type="ARBA" id="ARBA00022747"/>
    </source>
</evidence>
<keyword evidence="6" id="KW-0540">Nuclease</keyword>
<reference evidence="6 7" key="1">
    <citation type="submission" date="2020-02" db="EMBL/GenBank/DDBJ databases">
        <title>Ideonella bacterium strain TBM-1.</title>
        <authorList>
            <person name="Chen W.-M."/>
        </authorList>
    </citation>
    <scope>NUCLEOTIDE SEQUENCE [LARGE SCALE GENOMIC DNA]</scope>
    <source>
        <strain evidence="6 7">TBM-1</strain>
    </source>
</reference>
<dbReference type="GO" id="GO:0009307">
    <property type="term" value="P:DNA restriction-modification system"/>
    <property type="evidence" value="ECO:0007669"/>
    <property type="project" value="UniProtKB-KW"/>
</dbReference>
<keyword evidence="3" id="KW-0238">DNA-binding</keyword>
<dbReference type="CDD" id="cd17246">
    <property type="entry name" value="RMtype1_S_SonII-TRD2-CR2_like"/>
    <property type="match status" value="1"/>
</dbReference>
<dbReference type="Gene3D" id="3.90.220.20">
    <property type="entry name" value="DNA methylase specificity domains"/>
    <property type="match status" value="2"/>
</dbReference>
<evidence type="ECO:0000256" key="1">
    <source>
        <dbReference type="ARBA" id="ARBA00010923"/>
    </source>
</evidence>
<organism evidence="6 7">
    <name type="scientific">Ideonella livida</name>
    <dbReference type="NCBI Taxonomy" id="2707176"/>
    <lineage>
        <taxon>Bacteria</taxon>
        <taxon>Pseudomonadati</taxon>
        <taxon>Pseudomonadota</taxon>
        <taxon>Betaproteobacteria</taxon>
        <taxon>Burkholderiales</taxon>
        <taxon>Sphaerotilaceae</taxon>
        <taxon>Ideonella</taxon>
    </lineage>
</organism>
<protein>
    <submittedName>
        <fullName evidence="6">Restriction endonuclease subunit S</fullName>
    </submittedName>
</protein>
<evidence type="ECO:0000313" key="7">
    <source>
        <dbReference type="Proteomes" id="UP000484255"/>
    </source>
</evidence>
<keyword evidence="6" id="KW-0378">Hydrolase</keyword>
<gene>
    <name evidence="6" type="ORF">G3A44_19505</name>
</gene>
<name>A0A7C9TMJ8_9BURK</name>
<dbReference type="PANTHER" id="PTHR43140:SF1">
    <property type="entry name" value="TYPE I RESTRICTION ENZYME ECOKI SPECIFICITY SUBUNIT"/>
    <property type="match status" value="1"/>
</dbReference>
<dbReference type="PANTHER" id="PTHR43140">
    <property type="entry name" value="TYPE-1 RESTRICTION ENZYME ECOKI SPECIFICITY PROTEIN"/>
    <property type="match status" value="1"/>
</dbReference>
<feature type="domain" description="Type I restriction modification DNA specificity" evidence="5">
    <location>
        <begin position="424"/>
        <end position="550"/>
    </location>
</feature>
<evidence type="ECO:0000313" key="6">
    <source>
        <dbReference type="EMBL" id="NDY93382.1"/>
    </source>
</evidence>
<dbReference type="CDD" id="cd17260">
    <property type="entry name" value="RMtype1_S_EcoEI-TRD1-CR1_like"/>
    <property type="match status" value="1"/>
</dbReference>
<dbReference type="InterPro" id="IPR000055">
    <property type="entry name" value="Restrct_endonuc_typeI_TRD"/>
</dbReference>
<comment type="similarity">
    <text evidence="1">Belongs to the type-I restriction system S methylase family.</text>
</comment>
<comment type="caution">
    <text evidence="6">The sequence shown here is derived from an EMBL/GenBank/DDBJ whole genome shotgun (WGS) entry which is preliminary data.</text>
</comment>
<dbReference type="Pfam" id="PF01420">
    <property type="entry name" value="Methylase_S"/>
    <property type="match status" value="2"/>
</dbReference>
<dbReference type="GO" id="GO:0003677">
    <property type="term" value="F:DNA binding"/>
    <property type="evidence" value="ECO:0007669"/>
    <property type="project" value="UniProtKB-KW"/>
</dbReference>
<dbReference type="EMBL" id="JAAGOH010000034">
    <property type="protein sequence ID" value="NDY93382.1"/>
    <property type="molecule type" value="Genomic_DNA"/>
</dbReference>
<dbReference type="AlphaFoldDB" id="A0A7C9TMJ8"/>
<proteinExistence type="inferred from homology"/>
<dbReference type="RefSeq" id="WP_163459420.1">
    <property type="nucleotide sequence ID" value="NZ_JAAGOH010000034.1"/>
</dbReference>
<dbReference type="Proteomes" id="UP000484255">
    <property type="component" value="Unassembled WGS sequence"/>
</dbReference>
<feature type="domain" description="Type I restriction modification DNA specificity" evidence="5">
    <location>
        <begin position="131"/>
        <end position="264"/>
    </location>
</feature>
<feature type="coiled-coil region" evidence="4">
    <location>
        <begin position="252"/>
        <end position="279"/>
    </location>
</feature>
<keyword evidence="7" id="KW-1185">Reference proteome</keyword>
<sequence length="673" mass="74707">MDAKQFLAEFGHVAKAPGGIAHLRQMIYQLAVTGSLTPRGESREDAGLLLAHIGAQRQRLIRAKQYKRMVELESEPVCPPQGISLPAAWRWTRLLDIGEINPRNDAPDEQLAAFVPMSGVPQFHRAAIIAETKRWGDIKKGYTHFANGDVVLAKITPCFENGKAAAVEGLPGDAGIGAGTTELQVFRPIHPGVLSAYVYLFLRSPLFMVEGEKNMTGTAGQKRVPTDYFATRAFPLPPSEEQSRIVAKVDELMALCDQLEKQQQDRRKLQNALRQSTLQALATAQSSHELRMGWERLQANFGQLFSEPQDVRDFRGLVLDLAVNGRLLPSTRTPTPASTLLDQIAEARSKWAKTAEGQEKKEAVGMLKKLRTQQAAAPSEVLPEHWRWASLLQVSQAVVDCHNKTAPYVNEGIHLIRTTDIRDGRMELTKTRKISEETYAYWARRMQPRAGDIFFTREAPMGEAAIVPDGERVCLGQRTMLIRLFNELFSNRYLLYVIQSPSFQTRMSEAAIGMTVKHLRVGGVEDLVVPVPPRDEQDRIVQVIDRLFALCDQHARHLTTGLRVAASLASSTVAALTGINIEQAEDTAMKAPQTELVSLLRLATPPDVKAQAPLATILARHQGEMAARDLWQRFGGEIDAFYAQLKTEVTHGWIAEPEPAQVREKPTAEPAKA</sequence>
<keyword evidence="2" id="KW-0680">Restriction system</keyword>